<name>A0A151IJ91_9HYME</name>
<evidence type="ECO:0000313" key="3">
    <source>
        <dbReference type="Proteomes" id="UP000078542"/>
    </source>
</evidence>
<dbReference type="Proteomes" id="UP000078542">
    <property type="component" value="Unassembled WGS sequence"/>
</dbReference>
<evidence type="ECO:0008006" key="4">
    <source>
        <dbReference type="Google" id="ProtNLM"/>
    </source>
</evidence>
<gene>
    <name evidence="2" type="ORF">ALC62_06074</name>
</gene>
<dbReference type="AlphaFoldDB" id="A0A151IJ91"/>
<accession>A0A151IJ91</accession>
<reference evidence="2 3" key="1">
    <citation type="submission" date="2016-03" db="EMBL/GenBank/DDBJ databases">
        <title>Cyphomyrmex costatus WGS genome.</title>
        <authorList>
            <person name="Nygaard S."/>
            <person name="Hu H."/>
            <person name="Boomsma J."/>
            <person name="Zhang G."/>
        </authorList>
    </citation>
    <scope>NUCLEOTIDE SEQUENCE [LARGE SCALE GENOMIC DNA]</scope>
    <source>
        <strain evidence="2">MS0001</strain>
        <tissue evidence="2">Whole body</tissue>
    </source>
</reference>
<feature type="region of interest" description="Disordered" evidence="1">
    <location>
        <begin position="1"/>
        <end position="30"/>
    </location>
</feature>
<keyword evidence="3" id="KW-1185">Reference proteome</keyword>
<dbReference type="STRING" id="456900.A0A151IJ91"/>
<sequence length="452" mass="52219">EELTTDPSDVPTQYVDDIDHNNSASDGSLYDIDESEYDDDHSLRKHLQVWSNKYNITNVAINKLLSILKPFHPELPNDSRSLKKTPRKTRVIVLSNGEYSHVDLRYGIMSKLKYGIQNCDKILVDVFVDGVKVHRNVSEECWPILARCKDFVDSKPFVVGIFHGLGKPKPIKDYLSNFVQEVKELRQEGIILQTRHFDVDIRYYLGDARAYLKCIKGSTSLDGCERCDQEGGYDGFVYYSITTGIERTDESFDSRRDPEHHTGESPLIELQVKFISQFPMDSFHLIEIGIMKRFLEFVIARGPVIARMNGQEIETLSTLLSNLADYIPVEFSRKPSLRRFSQWKGTEFRLMMLYLGVVVLKFVLREEVYKLYLLFHAAMYILYNDTLIETHLTDASNFIDMFVQYSAKVFGKGFVVYNVHMLLHLISDVKRFGNVMNFSANSYSKSSKRCYV</sequence>
<proteinExistence type="predicted"/>
<feature type="compositionally biased region" description="Polar residues" evidence="1">
    <location>
        <begin position="1"/>
        <end position="11"/>
    </location>
</feature>
<organism evidence="2 3">
    <name type="scientific">Cyphomyrmex costatus</name>
    <dbReference type="NCBI Taxonomy" id="456900"/>
    <lineage>
        <taxon>Eukaryota</taxon>
        <taxon>Metazoa</taxon>
        <taxon>Ecdysozoa</taxon>
        <taxon>Arthropoda</taxon>
        <taxon>Hexapoda</taxon>
        <taxon>Insecta</taxon>
        <taxon>Pterygota</taxon>
        <taxon>Neoptera</taxon>
        <taxon>Endopterygota</taxon>
        <taxon>Hymenoptera</taxon>
        <taxon>Apocrita</taxon>
        <taxon>Aculeata</taxon>
        <taxon>Formicoidea</taxon>
        <taxon>Formicidae</taxon>
        <taxon>Myrmicinae</taxon>
        <taxon>Cyphomyrmex</taxon>
    </lineage>
</organism>
<dbReference type="EMBL" id="KQ977392">
    <property type="protein sequence ID" value="KYN03085.1"/>
    <property type="molecule type" value="Genomic_DNA"/>
</dbReference>
<feature type="non-terminal residue" evidence="2">
    <location>
        <position position="1"/>
    </location>
</feature>
<evidence type="ECO:0000256" key="1">
    <source>
        <dbReference type="SAM" id="MobiDB-lite"/>
    </source>
</evidence>
<evidence type="ECO:0000313" key="2">
    <source>
        <dbReference type="EMBL" id="KYN03085.1"/>
    </source>
</evidence>
<protein>
    <recommendedName>
        <fullName evidence="4">Transposase domain-containing protein</fullName>
    </recommendedName>
</protein>
<dbReference type="PANTHER" id="PTHR33053">
    <property type="entry name" value="PROTEIN, PUTATIVE-RELATED"/>
    <property type="match status" value="1"/>
</dbReference>
<dbReference type="PANTHER" id="PTHR33053:SF9">
    <property type="entry name" value="AGAP000105-PA"/>
    <property type="match status" value="1"/>
</dbReference>